<evidence type="ECO:0000313" key="2">
    <source>
        <dbReference type="Proteomes" id="UP000027135"/>
    </source>
</evidence>
<gene>
    <name evidence="1" type="ORF">L798_12988</name>
</gene>
<organism evidence="1 2">
    <name type="scientific">Zootermopsis nevadensis</name>
    <name type="common">Dampwood termite</name>
    <dbReference type="NCBI Taxonomy" id="136037"/>
    <lineage>
        <taxon>Eukaryota</taxon>
        <taxon>Metazoa</taxon>
        <taxon>Ecdysozoa</taxon>
        <taxon>Arthropoda</taxon>
        <taxon>Hexapoda</taxon>
        <taxon>Insecta</taxon>
        <taxon>Pterygota</taxon>
        <taxon>Neoptera</taxon>
        <taxon>Polyneoptera</taxon>
        <taxon>Dictyoptera</taxon>
        <taxon>Blattodea</taxon>
        <taxon>Blattoidea</taxon>
        <taxon>Termitoidae</taxon>
        <taxon>Termopsidae</taxon>
        <taxon>Zootermopsis</taxon>
    </lineage>
</organism>
<name>A0A067QT81_ZOONE</name>
<keyword evidence="2" id="KW-1185">Reference proteome</keyword>
<dbReference type="EMBL" id="KK852963">
    <property type="protein sequence ID" value="KDR13191.1"/>
    <property type="molecule type" value="Genomic_DNA"/>
</dbReference>
<proteinExistence type="predicted"/>
<dbReference type="InParanoid" id="A0A067QT81"/>
<reference evidence="1 2" key="1">
    <citation type="journal article" date="2014" name="Nat. Commun.">
        <title>Molecular traces of alternative social organization in a termite genome.</title>
        <authorList>
            <person name="Terrapon N."/>
            <person name="Li C."/>
            <person name="Robertson H.M."/>
            <person name="Ji L."/>
            <person name="Meng X."/>
            <person name="Booth W."/>
            <person name="Chen Z."/>
            <person name="Childers C.P."/>
            <person name="Glastad K.M."/>
            <person name="Gokhale K."/>
            <person name="Gowin J."/>
            <person name="Gronenberg W."/>
            <person name="Hermansen R.A."/>
            <person name="Hu H."/>
            <person name="Hunt B.G."/>
            <person name="Huylmans A.K."/>
            <person name="Khalil S.M."/>
            <person name="Mitchell R.D."/>
            <person name="Munoz-Torres M.C."/>
            <person name="Mustard J.A."/>
            <person name="Pan H."/>
            <person name="Reese J.T."/>
            <person name="Scharf M.E."/>
            <person name="Sun F."/>
            <person name="Vogel H."/>
            <person name="Xiao J."/>
            <person name="Yang W."/>
            <person name="Yang Z."/>
            <person name="Yang Z."/>
            <person name="Zhou J."/>
            <person name="Zhu J."/>
            <person name="Brent C.S."/>
            <person name="Elsik C.G."/>
            <person name="Goodisman M.A."/>
            <person name="Liberles D.A."/>
            <person name="Roe R.M."/>
            <person name="Vargo E.L."/>
            <person name="Vilcinskas A."/>
            <person name="Wang J."/>
            <person name="Bornberg-Bauer E."/>
            <person name="Korb J."/>
            <person name="Zhang G."/>
            <person name="Liebig J."/>
        </authorList>
    </citation>
    <scope>NUCLEOTIDE SEQUENCE [LARGE SCALE GENOMIC DNA]</scope>
    <source>
        <tissue evidence="1">Whole organism</tissue>
    </source>
</reference>
<dbReference type="Proteomes" id="UP000027135">
    <property type="component" value="Unassembled WGS sequence"/>
</dbReference>
<accession>A0A067QT81</accession>
<protein>
    <submittedName>
        <fullName evidence="1">Uncharacterized protein</fullName>
    </submittedName>
</protein>
<dbReference type="Gene3D" id="3.80.10.10">
    <property type="entry name" value="Ribonuclease Inhibitor"/>
    <property type="match status" value="2"/>
</dbReference>
<dbReference type="AlphaFoldDB" id="A0A067QT81"/>
<dbReference type="InterPro" id="IPR032675">
    <property type="entry name" value="LRR_dom_sf"/>
</dbReference>
<sequence length="503" mass="57432">MNNWRNPRHLKELCEEKFCSLIYRPFVIWTKTLSVSEAVQWRIRLIVFQLMLKQCVELKEYLMSLPELACKLLMEKIFKTVSAIIASYHLALCSRLRNLDCRLQYEEVCLYMLRVVFLPCIKECNIRDIQNVFVQELVSQSLQTNPNITRLILPHIPTTKVENSVLSSFESLAVLQEFNSEFGCTNDIVIELGKHCKLLKVLDITGSKLVTNGCVQYILNMQNLEKLYVSESSISETCYALLISNLPRIQNITWKGPVDFILRKITKISIPSVNEFVGAVSDASLVRKVCPHVKYLSVCIQTGDAWDLVNLNNVEWLEFTSCDYNIQSLGIVFKYLGKRLVKLDMAAVKNVDITQIIRYCTVLEIFNVGLCEIVISEIFPLTTELRHFKSVKEIALVCNQNVVYFLKILHLYENLESFYAEGVADLEHNTLSEIINAGGFRKLSKIRLCFCGLLTLQTALLLIGRCGNLLVIGNLSAWYGVSVDDQNYLFDFVLTNNLALSVV</sequence>
<dbReference type="SUPFAM" id="SSF52058">
    <property type="entry name" value="L domain-like"/>
    <property type="match status" value="1"/>
</dbReference>
<dbReference type="OrthoDB" id="63112at2759"/>
<evidence type="ECO:0000313" key="1">
    <source>
        <dbReference type="EMBL" id="KDR13191.1"/>
    </source>
</evidence>